<dbReference type="Gene3D" id="3.40.50.1220">
    <property type="entry name" value="TPP-binding domain"/>
    <property type="match status" value="1"/>
</dbReference>
<comment type="subcellular location">
    <subcellularLocation>
        <location evidence="3">Cytoplasm</location>
    </subcellularLocation>
</comment>
<dbReference type="Gene3D" id="3.30.1600.10">
    <property type="entry name" value="SIR2/SIRT2 'Small Domain"/>
    <property type="match status" value="1"/>
</dbReference>
<feature type="binding site" evidence="3">
    <location>
        <begin position="221"/>
        <end position="223"/>
    </location>
    <ligand>
        <name>NAD(+)</name>
        <dbReference type="ChEBI" id="CHEBI:57540"/>
    </ligand>
</feature>
<organism evidence="6 7">
    <name type="scientific">Reticulibacter mediterranei</name>
    <dbReference type="NCBI Taxonomy" id="2778369"/>
    <lineage>
        <taxon>Bacteria</taxon>
        <taxon>Bacillati</taxon>
        <taxon>Chloroflexota</taxon>
        <taxon>Ktedonobacteria</taxon>
        <taxon>Ktedonobacterales</taxon>
        <taxon>Reticulibacteraceae</taxon>
        <taxon>Reticulibacter</taxon>
    </lineage>
</organism>
<dbReference type="SUPFAM" id="SSF52467">
    <property type="entry name" value="DHS-like NAD/FAD-binding domain"/>
    <property type="match status" value="1"/>
</dbReference>
<sequence>MDMHNAFSQIVPPELVKTLRTAQRVTVLTGAGISAESGLPTFRDPMTGLWEKYRPEDLATPQAFRRNPRLVWEWYAWRRELVSQATPNAGHRALVTIEQHIPEFMLVTQNVDSLHQQAGSQRVIELHGNIRRTKCFDENVVVENREESEEVPPRCPRCGGMLRPDVVWFGESLPAQAFQTAVEAAVHADVFFAIGTSGTVEPAASLARVAQRFGATVVILNLDVKPLEAPPLYHINGRAGIVLPALVHAAWPE</sequence>
<keyword evidence="3" id="KW-0963">Cytoplasm</keyword>
<evidence type="ECO:0000256" key="2">
    <source>
        <dbReference type="ARBA" id="ARBA00023027"/>
    </source>
</evidence>
<dbReference type="RefSeq" id="WP_236064942.1">
    <property type="nucleotide sequence ID" value="NZ_BNJK01000001.1"/>
</dbReference>
<dbReference type="InterPro" id="IPR026591">
    <property type="entry name" value="Sirtuin_cat_small_dom_sf"/>
</dbReference>
<evidence type="ECO:0000259" key="5">
    <source>
        <dbReference type="PROSITE" id="PS50305"/>
    </source>
</evidence>
<feature type="binding site" evidence="3">
    <location>
        <begin position="195"/>
        <end position="197"/>
    </location>
    <ligand>
        <name>NAD(+)</name>
        <dbReference type="ChEBI" id="CHEBI:57540"/>
    </ligand>
</feature>
<evidence type="ECO:0000256" key="3">
    <source>
        <dbReference type="HAMAP-Rule" id="MF_01121"/>
    </source>
</evidence>
<dbReference type="Pfam" id="PF02146">
    <property type="entry name" value="SIR2"/>
    <property type="match status" value="1"/>
</dbReference>
<feature type="binding site" evidence="3">
    <location>
        <begin position="109"/>
        <end position="112"/>
    </location>
    <ligand>
        <name>NAD(+)</name>
        <dbReference type="ChEBI" id="CHEBI:57540"/>
    </ligand>
</feature>
<dbReference type="PANTHER" id="PTHR11085:SF4">
    <property type="entry name" value="NAD-DEPENDENT PROTEIN DEACYLASE"/>
    <property type="match status" value="1"/>
</dbReference>
<keyword evidence="1" id="KW-0808">Transferase</keyword>
<comment type="function">
    <text evidence="3">NAD-dependent lysine deacetylase and desuccinylase that specifically removes acetyl and succinyl groups on target proteins. Modulates the activities of several proteins which are inactive in their acylated form.</text>
</comment>
<comment type="domain">
    <text evidence="3">2 residues (Tyr-75 and Arg-78) present in a large hydrophobic pocket are probably involved in substrate specificity. They are important for desuccinylation activity, but dispensable for deacetylation activity.</text>
</comment>
<dbReference type="InterPro" id="IPR027546">
    <property type="entry name" value="Sirtuin_class_III"/>
</dbReference>
<gene>
    <name evidence="6" type="primary">cobB_1</name>
    <name evidence="3" type="synonym">cobB</name>
    <name evidence="6" type="ORF">KSF_040730</name>
</gene>
<feature type="active site" description="Proton acceptor" evidence="3">
    <location>
        <position position="127"/>
    </location>
</feature>
<comment type="caution">
    <text evidence="6">The sequence shown here is derived from an EMBL/GenBank/DDBJ whole genome shotgun (WGS) entry which is preliminary data.</text>
</comment>
<feature type="binding site" evidence="3">
    <location>
        <position position="155"/>
    </location>
    <ligand>
        <name>Zn(2+)</name>
        <dbReference type="ChEBI" id="CHEBI:29105"/>
    </ligand>
</feature>
<dbReference type="Proteomes" id="UP000597444">
    <property type="component" value="Unassembled WGS sequence"/>
</dbReference>
<dbReference type="PANTHER" id="PTHR11085">
    <property type="entry name" value="NAD-DEPENDENT PROTEIN DEACYLASE SIRTUIN-5, MITOCHONDRIAL-RELATED"/>
    <property type="match status" value="1"/>
</dbReference>
<dbReference type="InterPro" id="IPR026590">
    <property type="entry name" value="Ssirtuin_cat_dom"/>
</dbReference>
<proteinExistence type="inferred from homology"/>
<keyword evidence="3" id="KW-0479">Metal-binding</keyword>
<keyword evidence="7" id="KW-1185">Reference proteome</keyword>
<dbReference type="PROSITE" id="PS50305">
    <property type="entry name" value="SIRTUIN"/>
    <property type="match status" value="1"/>
</dbReference>
<dbReference type="GO" id="GO:0008270">
    <property type="term" value="F:zinc ion binding"/>
    <property type="evidence" value="ECO:0007669"/>
    <property type="project" value="UniProtKB-UniRule"/>
</dbReference>
<evidence type="ECO:0000256" key="4">
    <source>
        <dbReference type="PROSITE-ProRule" id="PRU00236"/>
    </source>
</evidence>
<feature type="binding site" evidence="3">
    <location>
        <position position="239"/>
    </location>
    <ligand>
        <name>NAD(+)</name>
        <dbReference type="ChEBI" id="CHEBI:57540"/>
    </ligand>
</feature>
<comment type="similarity">
    <text evidence="3">Belongs to the sirtuin family. Class III subfamily.</text>
</comment>
<comment type="catalytic activity">
    <reaction evidence="3">
        <text>N(6)-acetyl-L-lysyl-[protein] + NAD(+) + H2O = 2''-O-acetyl-ADP-D-ribose + nicotinamide + L-lysyl-[protein]</text>
        <dbReference type="Rhea" id="RHEA:43636"/>
        <dbReference type="Rhea" id="RHEA-COMP:9752"/>
        <dbReference type="Rhea" id="RHEA-COMP:10731"/>
        <dbReference type="ChEBI" id="CHEBI:15377"/>
        <dbReference type="ChEBI" id="CHEBI:17154"/>
        <dbReference type="ChEBI" id="CHEBI:29969"/>
        <dbReference type="ChEBI" id="CHEBI:57540"/>
        <dbReference type="ChEBI" id="CHEBI:61930"/>
        <dbReference type="ChEBI" id="CHEBI:83767"/>
        <dbReference type="EC" id="2.3.1.286"/>
    </reaction>
</comment>
<evidence type="ECO:0000256" key="1">
    <source>
        <dbReference type="ARBA" id="ARBA00022679"/>
    </source>
</evidence>
<evidence type="ECO:0000313" key="6">
    <source>
        <dbReference type="EMBL" id="GHO94025.1"/>
    </source>
</evidence>
<dbReference type="InterPro" id="IPR050134">
    <property type="entry name" value="NAD-dep_sirtuin_deacylases"/>
</dbReference>
<feature type="binding site" evidence="3">
    <location>
        <position position="75"/>
    </location>
    <ligand>
        <name>substrate</name>
    </ligand>
</feature>
<comment type="cofactor">
    <cofactor evidence="3">
        <name>Zn(2+)</name>
        <dbReference type="ChEBI" id="CHEBI:29105"/>
    </cofactor>
    <text evidence="3">Binds 1 zinc ion per subunit.</text>
</comment>
<reference evidence="6" key="1">
    <citation type="submission" date="2020-10" db="EMBL/GenBank/DDBJ databases">
        <title>Taxonomic study of unclassified bacteria belonging to the class Ktedonobacteria.</title>
        <authorList>
            <person name="Yabe S."/>
            <person name="Wang C.M."/>
            <person name="Zheng Y."/>
            <person name="Sakai Y."/>
            <person name="Cavaletti L."/>
            <person name="Monciardini P."/>
            <person name="Donadio S."/>
        </authorList>
    </citation>
    <scope>NUCLEOTIDE SEQUENCE</scope>
    <source>
        <strain evidence="6">ID150040</strain>
    </source>
</reference>
<dbReference type="EC" id="2.3.1.286" evidence="3"/>
<keyword evidence="3" id="KW-0862">Zinc</keyword>
<dbReference type="AlphaFoldDB" id="A0A8J3IKA2"/>
<dbReference type="HAMAP" id="MF_01121">
    <property type="entry name" value="Sirtuin_ClassIII"/>
    <property type="match status" value="1"/>
</dbReference>
<dbReference type="CDD" id="cd01412">
    <property type="entry name" value="SIRT5_Af1_CobB"/>
    <property type="match status" value="1"/>
</dbReference>
<dbReference type="GO" id="GO:0036054">
    <property type="term" value="F:protein-malonyllysine demalonylase activity"/>
    <property type="evidence" value="ECO:0007669"/>
    <property type="project" value="InterPro"/>
</dbReference>
<comment type="caution">
    <text evidence="3 4">Lacks conserved residue(s) required for the propagation of feature annotation.</text>
</comment>
<dbReference type="InterPro" id="IPR003000">
    <property type="entry name" value="Sirtuin"/>
</dbReference>
<evidence type="ECO:0000313" key="7">
    <source>
        <dbReference type="Proteomes" id="UP000597444"/>
    </source>
</evidence>
<dbReference type="GO" id="GO:0017136">
    <property type="term" value="F:histone deacetylase activity, NAD-dependent"/>
    <property type="evidence" value="ECO:0007669"/>
    <property type="project" value="TreeGrafter"/>
</dbReference>
<accession>A0A8J3IKA2</accession>
<name>A0A8J3IKA2_9CHLR</name>
<dbReference type="InterPro" id="IPR029035">
    <property type="entry name" value="DHS-like_NAD/FAD-binding_dom"/>
</dbReference>
<dbReference type="GO" id="GO:0070403">
    <property type="term" value="F:NAD+ binding"/>
    <property type="evidence" value="ECO:0007669"/>
    <property type="project" value="UniProtKB-UniRule"/>
</dbReference>
<dbReference type="EMBL" id="BNJK01000001">
    <property type="protein sequence ID" value="GHO94025.1"/>
    <property type="molecule type" value="Genomic_DNA"/>
</dbReference>
<keyword evidence="2 3" id="KW-0520">NAD</keyword>
<comment type="catalytic activity">
    <reaction evidence="3">
        <text>N(6)-succinyl-L-lysyl-[protein] + NAD(+) + H2O = 2''-O-succinyl-ADP-D-ribose + nicotinamide + L-lysyl-[protein]</text>
        <dbReference type="Rhea" id="RHEA:47668"/>
        <dbReference type="Rhea" id="RHEA-COMP:9752"/>
        <dbReference type="Rhea" id="RHEA-COMP:11877"/>
        <dbReference type="ChEBI" id="CHEBI:15377"/>
        <dbReference type="ChEBI" id="CHEBI:17154"/>
        <dbReference type="ChEBI" id="CHEBI:29969"/>
        <dbReference type="ChEBI" id="CHEBI:57540"/>
        <dbReference type="ChEBI" id="CHEBI:87830"/>
        <dbReference type="ChEBI" id="CHEBI:87832"/>
    </reaction>
</comment>
<feature type="binding site" evidence="3">
    <location>
        <position position="78"/>
    </location>
    <ligand>
        <name>substrate</name>
    </ligand>
</feature>
<dbReference type="GO" id="GO:0005737">
    <property type="term" value="C:cytoplasm"/>
    <property type="evidence" value="ECO:0007669"/>
    <property type="project" value="UniProtKB-SubCell"/>
</dbReference>
<feature type="domain" description="Deacetylase sirtuin-type" evidence="5">
    <location>
        <begin position="5"/>
        <end position="253"/>
    </location>
</feature>
<dbReference type="GO" id="GO:0036055">
    <property type="term" value="F:protein-succinyllysine desuccinylase activity"/>
    <property type="evidence" value="ECO:0007669"/>
    <property type="project" value="UniProtKB-UniRule"/>
</dbReference>
<dbReference type="NCBIfam" id="NF001753">
    <property type="entry name" value="PRK00481.1-3"/>
    <property type="match status" value="1"/>
</dbReference>
<feature type="binding site" evidence="3">
    <location>
        <position position="135"/>
    </location>
    <ligand>
        <name>Zn(2+)</name>
        <dbReference type="ChEBI" id="CHEBI:29105"/>
    </ligand>
</feature>
<protein>
    <recommendedName>
        <fullName evidence="3">NAD-dependent protein deacylase</fullName>
        <ecNumber evidence="3">2.3.1.286</ecNumber>
    </recommendedName>
    <alternativeName>
        <fullName evidence="3">Regulatory protein SIR2 homolog</fullName>
    </alternativeName>
</protein>